<evidence type="ECO:0000256" key="1">
    <source>
        <dbReference type="ARBA" id="ARBA00006336"/>
    </source>
</evidence>
<dbReference type="InterPro" id="IPR000868">
    <property type="entry name" value="Isochorismatase-like_dom"/>
</dbReference>
<evidence type="ECO:0000256" key="2">
    <source>
        <dbReference type="ARBA" id="ARBA00022801"/>
    </source>
</evidence>
<organism evidence="4 5">
    <name type="scientific">Tumebacillus amylolyticus</name>
    <dbReference type="NCBI Taxonomy" id="2801339"/>
    <lineage>
        <taxon>Bacteria</taxon>
        <taxon>Bacillati</taxon>
        <taxon>Bacillota</taxon>
        <taxon>Bacilli</taxon>
        <taxon>Bacillales</taxon>
        <taxon>Alicyclobacillaceae</taxon>
        <taxon>Tumebacillus</taxon>
    </lineage>
</organism>
<dbReference type="Gene3D" id="3.40.50.850">
    <property type="entry name" value="Isochorismatase-like"/>
    <property type="match status" value="1"/>
</dbReference>
<evidence type="ECO:0000313" key="4">
    <source>
        <dbReference type="EMBL" id="MBL0389035.1"/>
    </source>
</evidence>
<dbReference type="EMBL" id="JAEQNB010000008">
    <property type="protein sequence ID" value="MBL0389035.1"/>
    <property type="molecule type" value="Genomic_DNA"/>
</dbReference>
<dbReference type="Pfam" id="PF00857">
    <property type="entry name" value="Isochorismatase"/>
    <property type="match status" value="1"/>
</dbReference>
<dbReference type="InterPro" id="IPR050272">
    <property type="entry name" value="Isochorismatase-like_hydrls"/>
</dbReference>
<name>A0ABS1JFG8_9BACL</name>
<sequence length="175" mass="19739">MTQVLLVIDVQHGMFTMDEPVYRGAELLQTLQNLIGRARTAGVEVIYVRHEGGPGHLLERGKPEWEIHPEIAPLAGELVVDKNRPDSFFETVLQEELQARGVTDLVICGIQTDVCVDTTTRRAFSLGYDVTFVADGHSTWDSEFVTAQQKIDHHTDLMLRFADVKRAEEIEFFGE</sequence>
<keyword evidence="5" id="KW-1185">Reference proteome</keyword>
<gene>
    <name evidence="4" type="ORF">JJB07_20800</name>
</gene>
<dbReference type="InterPro" id="IPR036380">
    <property type="entry name" value="Isochorismatase-like_sf"/>
</dbReference>
<dbReference type="RefSeq" id="WP_201638034.1">
    <property type="nucleotide sequence ID" value="NZ_JAEQNB010000008.1"/>
</dbReference>
<evidence type="ECO:0000313" key="5">
    <source>
        <dbReference type="Proteomes" id="UP000602284"/>
    </source>
</evidence>
<comment type="similarity">
    <text evidence="1">Belongs to the isochorismatase family.</text>
</comment>
<reference evidence="4 5" key="1">
    <citation type="submission" date="2021-01" db="EMBL/GenBank/DDBJ databases">
        <title>Tumebacillus sp. strain ITR2 16S ribosomal RNA gene Genome sequencing and assembly.</title>
        <authorList>
            <person name="Kang M."/>
        </authorList>
    </citation>
    <scope>NUCLEOTIDE SEQUENCE [LARGE SCALE GENOMIC DNA]</scope>
    <source>
        <strain evidence="4 5">ITR2</strain>
    </source>
</reference>
<dbReference type="PANTHER" id="PTHR43540:SF14">
    <property type="entry name" value="ISOCHORISMATASE"/>
    <property type="match status" value="1"/>
</dbReference>
<dbReference type="SUPFAM" id="SSF52499">
    <property type="entry name" value="Isochorismatase-like hydrolases"/>
    <property type="match status" value="1"/>
</dbReference>
<comment type="caution">
    <text evidence="4">The sequence shown here is derived from an EMBL/GenBank/DDBJ whole genome shotgun (WGS) entry which is preliminary data.</text>
</comment>
<dbReference type="GO" id="GO:0016787">
    <property type="term" value="F:hydrolase activity"/>
    <property type="evidence" value="ECO:0007669"/>
    <property type="project" value="UniProtKB-KW"/>
</dbReference>
<dbReference type="PANTHER" id="PTHR43540">
    <property type="entry name" value="PEROXYUREIDOACRYLATE/UREIDOACRYLATE AMIDOHYDROLASE-RELATED"/>
    <property type="match status" value="1"/>
</dbReference>
<protein>
    <submittedName>
        <fullName evidence="4">Cysteine hydrolase</fullName>
    </submittedName>
</protein>
<dbReference type="Proteomes" id="UP000602284">
    <property type="component" value="Unassembled WGS sequence"/>
</dbReference>
<proteinExistence type="inferred from homology"/>
<dbReference type="CDD" id="cd01014">
    <property type="entry name" value="nicotinamidase_related"/>
    <property type="match status" value="1"/>
</dbReference>
<keyword evidence="2 4" id="KW-0378">Hydrolase</keyword>
<feature type="domain" description="Isochorismatase-like" evidence="3">
    <location>
        <begin position="4"/>
        <end position="147"/>
    </location>
</feature>
<accession>A0ABS1JFG8</accession>
<evidence type="ECO:0000259" key="3">
    <source>
        <dbReference type="Pfam" id="PF00857"/>
    </source>
</evidence>